<dbReference type="SUPFAM" id="SSF52096">
    <property type="entry name" value="ClpP/crotonase"/>
    <property type="match status" value="1"/>
</dbReference>
<dbReference type="PANTHER" id="PTHR32060:SF30">
    <property type="entry name" value="CARBOXY-TERMINAL PROCESSING PROTEASE CTPA"/>
    <property type="match status" value="1"/>
</dbReference>
<dbReference type="RefSeq" id="WP_376860659.1">
    <property type="nucleotide sequence ID" value="NZ_JBHSLA010000003.1"/>
</dbReference>
<evidence type="ECO:0000259" key="2">
    <source>
        <dbReference type="SMART" id="SM00245"/>
    </source>
</evidence>
<dbReference type="PANTHER" id="PTHR32060">
    <property type="entry name" value="TAIL-SPECIFIC PROTEASE"/>
    <property type="match status" value="1"/>
</dbReference>
<dbReference type="PROSITE" id="PS51257">
    <property type="entry name" value="PROKAR_LIPOPROTEIN"/>
    <property type="match status" value="1"/>
</dbReference>
<dbReference type="EMBL" id="JBHSLA010000003">
    <property type="protein sequence ID" value="MFC5195704.1"/>
    <property type="molecule type" value="Genomic_DNA"/>
</dbReference>
<keyword evidence="3" id="KW-0378">Hydrolase</keyword>
<sequence>MKTAMKNRTIYLLVICASTLFTGCFEDIDDNPASTRDLNDFVWRGLNTYYLYKDDVPDLANDRFDTGSYEAFLNNYPSPEALFEYLRYQPQTVDRFSWITSNYIQLEQLLSGTTQNNGMDYGLMRYPDGSENVFGYVGYVLPNSSASNQGVSRGTIFYAIDGIPLTTSNFNSLLRNTTYTINLADYNDNGTSQTSDDNITPNGQSITLSKSSLTENPIFKTDIFEVAGENVGYLMYNGFTRDFDSQLNAVFGQFQANNIQNLVLDLRYNSGGSVNTAILLSSMIAGQTGNVFSTEEWNSDIQSQLSEAQTTNYFTDNDAGAPLNILNLNKVYVLTTKRSASASELVINSLDPYIDVVQIGTETAGKFQASVTLYDAPDFRRANANPSHLYAMQPLVLKSLNAVGNTDYSQGLFPEIPQSENYSNMGTLGSETEPLLATALQLILDDSRLYLPQTEPLDLIGDKTNFLSIGNGMYKELD</sequence>
<dbReference type="Proteomes" id="UP001596162">
    <property type="component" value="Unassembled WGS sequence"/>
</dbReference>
<dbReference type="GO" id="GO:0016787">
    <property type="term" value="F:hydrolase activity"/>
    <property type="evidence" value="ECO:0007669"/>
    <property type="project" value="UniProtKB-KW"/>
</dbReference>
<dbReference type="InterPro" id="IPR029045">
    <property type="entry name" value="ClpP/crotonase-like_dom_sf"/>
</dbReference>
<evidence type="ECO:0000313" key="4">
    <source>
        <dbReference type="Proteomes" id="UP001596162"/>
    </source>
</evidence>
<dbReference type="Gene3D" id="3.30.750.170">
    <property type="match status" value="1"/>
</dbReference>
<feature type="domain" description="Tail specific protease" evidence="2">
    <location>
        <begin position="201"/>
        <end position="419"/>
    </location>
</feature>
<feature type="chain" id="PRO_5045062968" evidence="1">
    <location>
        <begin position="27"/>
        <end position="478"/>
    </location>
</feature>
<evidence type="ECO:0000313" key="3">
    <source>
        <dbReference type="EMBL" id="MFC5195704.1"/>
    </source>
</evidence>
<gene>
    <name evidence="3" type="ORF">ACFPH8_10220</name>
</gene>
<dbReference type="EC" id="3.4.-.-" evidence="3"/>
<comment type="caution">
    <text evidence="3">The sequence shown here is derived from an EMBL/GenBank/DDBJ whole genome shotgun (WGS) entry which is preliminary data.</text>
</comment>
<dbReference type="InterPro" id="IPR036034">
    <property type="entry name" value="PDZ_sf"/>
</dbReference>
<protein>
    <submittedName>
        <fullName evidence="3">S41 family peptidase</fullName>
        <ecNumber evidence="3">3.4.-.-</ecNumber>
    </submittedName>
</protein>
<dbReference type="CDD" id="cd07561">
    <property type="entry name" value="Peptidase_S41_CPP_like"/>
    <property type="match status" value="1"/>
</dbReference>
<keyword evidence="4" id="KW-1185">Reference proteome</keyword>
<dbReference type="Gene3D" id="3.90.226.10">
    <property type="entry name" value="2-enoyl-CoA Hydratase, Chain A, domain 1"/>
    <property type="match status" value="1"/>
</dbReference>
<dbReference type="InterPro" id="IPR041613">
    <property type="entry name" value="Pept_S41_N"/>
</dbReference>
<feature type="signal peptide" evidence="1">
    <location>
        <begin position="1"/>
        <end position="26"/>
    </location>
</feature>
<dbReference type="SMART" id="SM00245">
    <property type="entry name" value="TSPc"/>
    <property type="match status" value="1"/>
</dbReference>
<reference evidence="4" key="1">
    <citation type="journal article" date="2019" name="Int. J. Syst. Evol. Microbiol.">
        <title>The Global Catalogue of Microorganisms (GCM) 10K type strain sequencing project: providing services to taxonomists for standard genome sequencing and annotation.</title>
        <authorList>
            <consortium name="The Broad Institute Genomics Platform"/>
            <consortium name="The Broad Institute Genome Sequencing Center for Infectious Disease"/>
            <person name="Wu L."/>
            <person name="Ma J."/>
        </authorList>
    </citation>
    <scope>NUCLEOTIDE SEQUENCE [LARGE SCALE GENOMIC DNA]</scope>
    <source>
        <strain evidence="4">JCM 17978</strain>
    </source>
</reference>
<organism evidence="3 4">
    <name type="scientific">Bizionia hallyeonensis</name>
    <dbReference type="NCBI Taxonomy" id="1123757"/>
    <lineage>
        <taxon>Bacteria</taxon>
        <taxon>Pseudomonadati</taxon>
        <taxon>Bacteroidota</taxon>
        <taxon>Flavobacteriia</taxon>
        <taxon>Flavobacteriales</taxon>
        <taxon>Flavobacteriaceae</taxon>
        <taxon>Bizionia</taxon>
    </lineage>
</organism>
<dbReference type="Pfam" id="PF03572">
    <property type="entry name" value="Peptidase_S41"/>
    <property type="match status" value="1"/>
</dbReference>
<dbReference type="Gene3D" id="2.30.42.10">
    <property type="match status" value="1"/>
</dbReference>
<evidence type="ECO:0000256" key="1">
    <source>
        <dbReference type="SAM" id="SignalP"/>
    </source>
</evidence>
<proteinExistence type="predicted"/>
<name>A0ABW0C8V3_9FLAO</name>
<dbReference type="Pfam" id="PF18294">
    <property type="entry name" value="Pept_S41_N"/>
    <property type="match status" value="1"/>
</dbReference>
<dbReference type="InterPro" id="IPR005151">
    <property type="entry name" value="Tail-specific_protease"/>
</dbReference>
<accession>A0ABW0C8V3</accession>
<keyword evidence="1" id="KW-0732">Signal</keyword>